<protein>
    <recommendedName>
        <fullName evidence="3">Transposase</fullName>
    </recommendedName>
</protein>
<evidence type="ECO:0000313" key="1">
    <source>
        <dbReference type="EMBL" id="MER6981676.1"/>
    </source>
</evidence>
<gene>
    <name evidence="1" type="ORF">ABT317_33095</name>
</gene>
<accession>A0ABV1WCX0</accession>
<dbReference type="Proteomes" id="UP001458415">
    <property type="component" value="Unassembled WGS sequence"/>
</dbReference>
<comment type="caution">
    <text evidence="1">The sequence shown here is derived from an EMBL/GenBank/DDBJ whole genome shotgun (WGS) entry which is preliminary data.</text>
</comment>
<name>A0ABV1WCX0_9ACTN</name>
<evidence type="ECO:0000313" key="2">
    <source>
        <dbReference type="Proteomes" id="UP001458415"/>
    </source>
</evidence>
<sequence>MAESLAGRRSRGAGLPRTGRSALLSARCLEKLDAYLEEGPAAHGRNKDRVWTAARVATLIGRKFHVS</sequence>
<dbReference type="EMBL" id="JBEPCU010000823">
    <property type="protein sequence ID" value="MER6981676.1"/>
    <property type="molecule type" value="Genomic_DNA"/>
</dbReference>
<proteinExistence type="predicted"/>
<keyword evidence="2" id="KW-1185">Reference proteome</keyword>
<evidence type="ECO:0008006" key="3">
    <source>
        <dbReference type="Google" id="ProtNLM"/>
    </source>
</evidence>
<organism evidence="1 2">
    <name type="scientific">Streptomyces carpinensis</name>
    <dbReference type="NCBI Taxonomy" id="66369"/>
    <lineage>
        <taxon>Bacteria</taxon>
        <taxon>Bacillati</taxon>
        <taxon>Actinomycetota</taxon>
        <taxon>Actinomycetes</taxon>
        <taxon>Kitasatosporales</taxon>
        <taxon>Streptomycetaceae</taxon>
        <taxon>Streptomyces</taxon>
    </lineage>
</organism>
<reference evidence="1 2" key="1">
    <citation type="submission" date="2024-06" db="EMBL/GenBank/DDBJ databases">
        <title>The Natural Products Discovery Center: Release of the First 8490 Sequenced Strains for Exploring Actinobacteria Biosynthetic Diversity.</title>
        <authorList>
            <person name="Kalkreuter E."/>
            <person name="Kautsar S.A."/>
            <person name="Yang D."/>
            <person name="Bader C.D."/>
            <person name="Teijaro C.N."/>
            <person name="Fluegel L."/>
            <person name="Davis C.M."/>
            <person name="Simpson J.R."/>
            <person name="Lauterbach L."/>
            <person name="Steele A.D."/>
            <person name="Gui C."/>
            <person name="Meng S."/>
            <person name="Li G."/>
            <person name="Viehrig K."/>
            <person name="Ye F."/>
            <person name="Su P."/>
            <person name="Kiefer A.F."/>
            <person name="Nichols A."/>
            <person name="Cepeda A.J."/>
            <person name="Yan W."/>
            <person name="Fan B."/>
            <person name="Jiang Y."/>
            <person name="Adhikari A."/>
            <person name="Zheng C.-J."/>
            <person name="Schuster L."/>
            <person name="Cowan T.M."/>
            <person name="Smanski M.J."/>
            <person name="Chevrette M.G."/>
            <person name="De Carvalho L.P.S."/>
            <person name="Shen B."/>
        </authorList>
    </citation>
    <scope>NUCLEOTIDE SEQUENCE [LARGE SCALE GENOMIC DNA]</scope>
    <source>
        <strain evidence="1 2">NPDC000634</strain>
    </source>
</reference>